<dbReference type="Proteomes" id="UP000034736">
    <property type="component" value="Unassembled WGS sequence"/>
</dbReference>
<dbReference type="AlphaFoldDB" id="A0A0G1H3D1"/>
<dbReference type="EMBL" id="LCHU01000003">
    <property type="protein sequence ID" value="KKT41931.1"/>
    <property type="molecule type" value="Genomic_DNA"/>
</dbReference>
<evidence type="ECO:0000313" key="2">
    <source>
        <dbReference type="Proteomes" id="UP000034736"/>
    </source>
</evidence>
<comment type="caution">
    <text evidence="1">The sequence shown here is derived from an EMBL/GenBank/DDBJ whole genome shotgun (WGS) entry which is preliminary data.</text>
</comment>
<organism evidence="1 2">
    <name type="scientific">Candidatus Giovannonibacteria bacterium GW2011_GWA2_44_13b</name>
    <dbReference type="NCBI Taxonomy" id="1618647"/>
    <lineage>
        <taxon>Bacteria</taxon>
        <taxon>Candidatus Giovannoniibacteriota</taxon>
    </lineage>
</organism>
<sequence>MKTRLVLKPLKNGDIENIMNWVNDPEPASERSSK</sequence>
<protein>
    <submittedName>
        <fullName evidence="1">Uncharacterized protein</fullName>
    </submittedName>
</protein>
<gene>
    <name evidence="1" type="ORF">UW30_C0003G0031</name>
</gene>
<accession>A0A0G1H3D1</accession>
<reference evidence="1 2" key="1">
    <citation type="journal article" date="2015" name="Nature">
        <title>rRNA introns, odd ribosomes, and small enigmatic genomes across a large radiation of phyla.</title>
        <authorList>
            <person name="Brown C.T."/>
            <person name="Hug L.A."/>
            <person name="Thomas B.C."/>
            <person name="Sharon I."/>
            <person name="Castelle C.J."/>
            <person name="Singh A."/>
            <person name="Wilkins M.J."/>
            <person name="Williams K.H."/>
            <person name="Banfield J.F."/>
        </authorList>
    </citation>
    <scope>NUCLEOTIDE SEQUENCE [LARGE SCALE GENOMIC DNA]</scope>
</reference>
<dbReference type="STRING" id="1618647.UW30_C0003G0031"/>
<proteinExistence type="predicted"/>
<name>A0A0G1H3D1_9BACT</name>
<evidence type="ECO:0000313" key="1">
    <source>
        <dbReference type="EMBL" id="KKT41931.1"/>
    </source>
</evidence>